<dbReference type="Proteomes" id="UP000422569">
    <property type="component" value="Chromosome"/>
</dbReference>
<proteinExistence type="predicted"/>
<sequence>MEQALEFTGIFEAETLPALAPGRWYVGLACRACRRHFAIFNEPTNTGGLRISGDARFEATCPNCGRAGSYPVAELVQFQAAQGGSISTA</sequence>
<dbReference type="RefSeq" id="WP_154419761.1">
    <property type="nucleotide sequence ID" value="NZ_CP044331.1"/>
</dbReference>
<reference evidence="1 2" key="1">
    <citation type="submission" date="2019-09" db="EMBL/GenBank/DDBJ databases">
        <title>Isolation and complete genome sequencing of Methylocystis species.</title>
        <authorList>
            <person name="Rumah B.L."/>
            <person name="Stead C.E."/>
            <person name="Stevens B.C."/>
            <person name="Minton N.P."/>
            <person name="Grosse-Honebrink A."/>
            <person name="Zhang Y."/>
        </authorList>
    </citation>
    <scope>NUCLEOTIDE SEQUENCE [LARGE SCALE GENOMIC DNA]</scope>
    <source>
        <strain evidence="1 2">BRCS2</strain>
    </source>
</reference>
<evidence type="ECO:0000313" key="2">
    <source>
        <dbReference type="Proteomes" id="UP000422569"/>
    </source>
</evidence>
<keyword evidence="2" id="KW-1185">Reference proteome</keyword>
<dbReference type="AlphaFoldDB" id="A0A6B8M343"/>
<protein>
    <submittedName>
        <fullName evidence="1">Uncharacterized protein</fullName>
    </submittedName>
</protein>
<dbReference type="KEGG" id="mpar:F7D14_07540"/>
<accession>A0A6B8M343</accession>
<evidence type="ECO:0000313" key="1">
    <source>
        <dbReference type="EMBL" id="QGM97341.1"/>
    </source>
</evidence>
<name>A0A6B8M343_9HYPH</name>
<dbReference type="EMBL" id="CP044331">
    <property type="protein sequence ID" value="QGM97341.1"/>
    <property type="molecule type" value="Genomic_DNA"/>
</dbReference>
<organism evidence="1 2">
    <name type="scientific">Methylocystis parvus</name>
    <dbReference type="NCBI Taxonomy" id="134"/>
    <lineage>
        <taxon>Bacteria</taxon>
        <taxon>Pseudomonadati</taxon>
        <taxon>Pseudomonadota</taxon>
        <taxon>Alphaproteobacteria</taxon>
        <taxon>Hyphomicrobiales</taxon>
        <taxon>Methylocystaceae</taxon>
        <taxon>Methylocystis</taxon>
    </lineage>
</organism>
<gene>
    <name evidence="1" type="ORF">F7D14_07540</name>
</gene>